<organism evidence="1 2">
    <name type="scientific">Hymenobacter qilianensis</name>
    <dbReference type="NCBI Taxonomy" id="1385715"/>
    <lineage>
        <taxon>Bacteria</taxon>
        <taxon>Pseudomonadati</taxon>
        <taxon>Bacteroidota</taxon>
        <taxon>Cytophagia</taxon>
        <taxon>Cytophagales</taxon>
        <taxon>Hymenobacteraceae</taxon>
        <taxon>Hymenobacter</taxon>
    </lineage>
</organism>
<protein>
    <submittedName>
        <fullName evidence="1">Uncharacterized protein</fullName>
    </submittedName>
</protein>
<dbReference type="KEGG" id="hqi:H9L05_12110"/>
<gene>
    <name evidence="1" type="ORF">H9L05_12110</name>
</gene>
<evidence type="ECO:0000313" key="2">
    <source>
        <dbReference type="Proteomes" id="UP000516093"/>
    </source>
</evidence>
<evidence type="ECO:0000313" key="1">
    <source>
        <dbReference type="EMBL" id="QNP50907.1"/>
    </source>
</evidence>
<accession>A0A7H0GRJ1</accession>
<dbReference type="AlphaFoldDB" id="A0A7H0GRJ1"/>
<proteinExistence type="predicted"/>
<dbReference type="RefSeq" id="WP_187731215.1">
    <property type="nucleotide sequence ID" value="NZ_BMFN01000001.1"/>
</dbReference>
<keyword evidence="2" id="KW-1185">Reference proteome</keyword>
<reference evidence="1 2" key="1">
    <citation type="submission" date="2020-08" db="EMBL/GenBank/DDBJ databases">
        <title>Genome sequence of Hymenobacter qilianensis JCM 19763T.</title>
        <authorList>
            <person name="Hyun D.-W."/>
            <person name="Bae J.-W."/>
        </authorList>
    </citation>
    <scope>NUCLEOTIDE SEQUENCE [LARGE SCALE GENOMIC DNA]</scope>
    <source>
        <strain evidence="1 2">JCM 19763</strain>
    </source>
</reference>
<dbReference type="Proteomes" id="UP000516093">
    <property type="component" value="Chromosome"/>
</dbReference>
<sequence>MSALRYEQLLRAAFRTDADAAYYLTEPDTAAYATFEHATRADVPFRFERVRLGVAMSLLKLLTDLGDHEESRRVLDVLHRALGARSVADIDNVITRDAKLFERLYTNLYVNDEGEQILQLFERTLDADTKPMMDAVIEEALELAQEIDFDALNEDDEDDEDEQEVGK</sequence>
<name>A0A7H0GRJ1_9BACT</name>
<dbReference type="EMBL" id="CP060784">
    <property type="protein sequence ID" value="QNP50907.1"/>
    <property type="molecule type" value="Genomic_DNA"/>
</dbReference>